<accession>A0A834WYS4</accession>
<sequence length="125" mass="14114">MLTHDPRASNAMTTAIGASNPFRYDPRPSHAMKTPIGASKPLRFANTTRTDVFHSPAQQVFCLVIREGFRDLIAICHPQYVNTSSTLLRWHEDSNWSIKSTPFRKCNANRRVSLTCTTSVLPRNL</sequence>
<proteinExistence type="predicted"/>
<keyword evidence="2" id="KW-1185">Reference proteome</keyword>
<organism evidence="1 2">
    <name type="scientific">Senna tora</name>
    <dbReference type="NCBI Taxonomy" id="362788"/>
    <lineage>
        <taxon>Eukaryota</taxon>
        <taxon>Viridiplantae</taxon>
        <taxon>Streptophyta</taxon>
        <taxon>Embryophyta</taxon>
        <taxon>Tracheophyta</taxon>
        <taxon>Spermatophyta</taxon>
        <taxon>Magnoliopsida</taxon>
        <taxon>eudicotyledons</taxon>
        <taxon>Gunneridae</taxon>
        <taxon>Pentapetalae</taxon>
        <taxon>rosids</taxon>
        <taxon>fabids</taxon>
        <taxon>Fabales</taxon>
        <taxon>Fabaceae</taxon>
        <taxon>Caesalpinioideae</taxon>
        <taxon>Cassia clade</taxon>
        <taxon>Senna</taxon>
    </lineage>
</organism>
<protein>
    <submittedName>
        <fullName evidence="1">Uncharacterized protein</fullName>
    </submittedName>
</protein>
<evidence type="ECO:0000313" key="1">
    <source>
        <dbReference type="EMBL" id="KAF7835057.1"/>
    </source>
</evidence>
<dbReference type="Proteomes" id="UP000634136">
    <property type="component" value="Unassembled WGS sequence"/>
</dbReference>
<name>A0A834WYS4_9FABA</name>
<comment type="caution">
    <text evidence="1">The sequence shown here is derived from an EMBL/GenBank/DDBJ whole genome shotgun (WGS) entry which is preliminary data.</text>
</comment>
<dbReference type="EMBL" id="JAAIUW010000004">
    <property type="protein sequence ID" value="KAF7835057.1"/>
    <property type="molecule type" value="Genomic_DNA"/>
</dbReference>
<reference evidence="1" key="1">
    <citation type="submission" date="2020-09" db="EMBL/GenBank/DDBJ databases">
        <title>Genome-Enabled Discovery of Anthraquinone Biosynthesis in Senna tora.</title>
        <authorList>
            <person name="Kang S.-H."/>
            <person name="Pandey R.P."/>
            <person name="Lee C.-M."/>
            <person name="Sim J.-S."/>
            <person name="Jeong J.-T."/>
            <person name="Choi B.-S."/>
            <person name="Jung M."/>
            <person name="Ginzburg D."/>
            <person name="Zhao K."/>
            <person name="Won S.Y."/>
            <person name="Oh T.-J."/>
            <person name="Yu Y."/>
            <person name="Kim N.-H."/>
            <person name="Lee O.R."/>
            <person name="Lee T.-H."/>
            <person name="Bashyal P."/>
            <person name="Kim T.-S."/>
            <person name="Lee W.-H."/>
            <person name="Kawkins C."/>
            <person name="Kim C.-K."/>
            <person name="Kim J.S."/>
            <person name="Ahn B.O."/>
            <person name="Rhee S.Y."/>
            <person name="Sohng J.K."/>
        </authorList>
    </citation>
    <scope>NUCLEOTIDE SEQUENCE</scope>
    <source>
        <tissue evidence="1">Leaf</tissue>
    </source>
</reference>
<evidence type="ECO:0000313" key="2">
    <source>
        <dbReference type="Proteomes" id="UP000634136"/>
    </source>
</evidence>
<gene>
    <name evidence="1" type="ORF">G2W53_009916</name>
</gene>
<dbReference type="AlphaFoldDB" id="A0A834WYS4"/>